<keyword evidence="1" id="KW-1133">Transmembrane helix</keyword>
<dbReference type="STRING" id="1121301.SAMN02745912_03752"/>
<dbReference type="AlphaFoldDB" id="A0A1M6TPM6"/>
<dbReference type="Proteomes" id="UP000184465">
    <property type="component" value="Unassembled WGS sequence"/>
</dbReference>
<keyword evidence="1" id="KW-0472">Membrane</keyword>
<dbReference type="EMBL" id="FRAG01000101">
    <property type="protein sequence ID" value="SHK58935.1"/>
    <property type="molecule type" value="Genomic_DNA"/>
</dbReference>
<accession>A0A1M6TPM6</accession>
<name>A0A1M6TPM6_PARC5</name>
<evidence type="ECO:0000256" key="1">
    <source>
        <dbReference type="SAM" id="Phobius"/>
    </source>
</evidence>
<evidence type="ECO:0000313" key="3">
    <source>
        <dbReference type="Proteomes" id="UP000184465"/>
    </source>
</evidence>
<dbReference type="OrthoDB" id="3039803at2"/>
<keyword evidence="3" id="KW-1185">Reference proteome</keyword>
<sequence length="608" mass="73222">MLKKKNLFTIIIILFFIFLIFNLTYKKDTKKNKDVATIVYNGNKDYTLLKEMHTENDKYTFFSFDTIYDIFNNNIHYYNVAWLFSMKDICDIDYPKELINAARLNIEQVNDIKLQDKNLFNILNMVQIEKKVFNEVKNKEYYINKLLERYISDEGLFYIKNRDEDQDSKIIATNIALQIFDYIGYLPEDLLYDIEHSMINLFLNDKNFTFKKEQLKKNVFDRGLIIIDNLRILDKYSIKDIKKDIYKRKKWILFWYEEFNNYINQENITNLIGNLGIINFYNIFSYLNINYKFNENFIKQYEDIDLIRKSFLSNPQATYQMLKIFKIYDKKISNEIVNIIEDNMEYVFYENQPSTNILNMYYGIKLSNILKFEYNKEKALAYIKNYLKVNGGSMIDIYYIYLIYNDMECKNFEYENLVKDALSNTLETMDLNDINFFDAYCVIYFNKIYNFQLSNKYDRLIERLNYGYITTKIKSINNEKDFYYIVLLADMLNIKIESELLTKSIFEFYDIEGCFVISKDNRVGNIYSTYRMLNLLDKFKIKISKEQKENIDSYLKRLKGINGGYFIMVDNSDDKYIENYKTNFTIQSFYCGIYSSNILNNILIKGTR</sequence>
<proteinExistence type="predicted"/>
<gene>
    <name evidence="2" type="ORF">SAMN02745912_03752</name>
</gene>
<keyword evidence="1" id="KW-0812">Transmembrane</keyword>
<dbReference type="RefSeq" id="WP_073153610.1">
    <property type="nucleotide sequence ID" value="NZ_FRAG01000101.1"/>
</dbReference>
<feature type="transmembrane region" description="Helical" evidence="1">
    <location>
        <begin position="7"/>
        <end position="25"/>
    </location>
</feature>
<organism evidence="2 3">
    <name type="scientific">Paramaledivibacter caminithermalis (strain DSM 15212 / CIP 107654 / DViRD3)</name>
    <name type="common">Clostridium caminithermale</name>
    <dbReference type="NCBI Taxonomy" id="1121301"/>
    <lineage>
        <taxon>Bacteria</taxon>
        <taxon>Bacillati</taxon>
        <taxon>Bacillota</taxon>
        <taxon>Clostridia</taxon>
        <taxon>Peptostreptococcales</taxon>
        <taxon>Caminicellaceae</taxon>
        <taxon>Paramaledivibacter</taxon>
    </lineage>
</organism>
<protein>
    <submittedName>
        <fullName evidence="2">Uncharacterized protein</fullName>
    </submittedName>
</protein>
<reference evidence="2 3" key="1">
    <citation type="submission" date="2016-11" db="EMBL/GenBank/DDBJ databases">
        <authorList>
            <person name="Jaros S."/>
            <person name="Januszkiewicz K."/>
            <person name="Wedrychowicz H."/>
        </authorList>
    </citation>
    <scope>NUCLEOTIDE SEQUENCE [LARGE SCALE GENOMIC DNA]</scope>
    <source>
        <strain evidence="2 3">DSM 15212</strain>
    </source>
</reference>
<evidence type="ECO:0000313" key="2">
    <source>
        <dbReference type="EMBL" id="SHK58935.1"/>
    </source>
</evidence>